<dbReference type="PANTHER" id="PTHR43201">
    <property type="entry name" value="ACYL-COA SYNTHETASE"/>
    <property type="match status" value="1"/>
</dbReference>
<dbReference type="Pfam" id="PF00550">
    <property type="entry name" value="PP-binding"/>
    <property type="match status" value="1"/>
</dbReference>
<dbReference type="Pfam" id="PF00501">
    <property type="entry name" value="AMP-binding"/>
    <property type="match status" value="1"/>
</dbReference>
<dbReference type="InterPro" id="IPR000873">
    <property type="entry name" value="AMP-dep_synth/lig_dom"/>
</dbReference>
<evidence type="ECO:0000256" key="1">
    <source>
        <dbReference type="ARBA" id="ARBA00022723"/>
    </source>
</evidence>
<dbReference type="GO" id="GO:0008270">
    <property type="term" value="F:zinc ion binding"/>
    <property type="evidence" value="ECO:0007669"/>
    <property type="project" value="UniProtKB-KW"/>
</dbReference>
<keyword evidence="5" id="KW-0472">Membrane</keyword>
<proteinExistence type="predicted"/>
<dbReference type="SUPFAM" id="SSF51161">
    <property type="entry name" value="Trimeric LpxA-like enzymes"/>
    <property type="match status" value="3"/>
</dbReference>
<feature type="transmembrane region" description="Helical" evidence="5">
    <location>
        <begin position="815"/>
        <end position="840"/>
    </location>
</feature>
<dbReference type="SUPFAM" id="SSF56801">
    <property type="entry name" value="Acetyl-CoA synthetase-like"/>
    <property type="match status" value="1"/>
</dbReference>
<dbReference type="Gene3D" id="3.30.300.30">
    <property type="match status" value="1"/>
</dbReference>
<dbReference type="SUPFAM" id="SSF57850">
    <property type="entry name" value="RING/U-box"/>
    <property type="match status" value="1"/>
</dbReference>
<gene>
    <name evidence="8" type="ORF">D9613_007187</name>
</gene>
<evidence type="ECO:0000313" key="8">
    <source>
        <dbReference type="EMBL" id="KAF4610844.1"/>
    </source>
</evidence>
<dbReference type="SMART" id="SM00184">
    <property type="entry name" value="RING"/>
    <property type="match status" value="1"/>
</dbReference>
<feature type="domain" description="RING-type" evidence="7">
    <location>
        <begin position="1576"/>
        <end position="1613"/>
    </location>
</feature>
<evidence type="ECO:0000313" key="9">
    <source>
        <dbReference type="Proteomes" id="UP000521872"/>
    </source>
</evidence>
<dbReference type="CDD" id="cd16449">
    <property type="entry name" value="RING-HC"/>
    <property type="match status" value="1"/>
</dbReference>
<dbReference type="InterPro" id="IPR013083">
    <property type="entry name" value="Znf_RING/FYVE/PHD"/>
</dbReference>
<keyword evidence="5" id="KW-0812">Transmembrane</keyword>
<dbReference type="PANTHER" id="PTHR43201:SF10">
    <property type="entry name" value="CARRIER DOMAIN-CONTAINING PROTEIN"/>
    <property type="match status" value="1"/>
</dbReference>
<feature type="transmembrane region" description="Helical" evidence="5">
    <location>
        <begin position="852"/>
        <end position="881"/>
    </location>
</feature>
<dbReference type="Pfam" id="PF13923">
    <property type="entry name" value="zf-C3HC4_2"/>
    <property type="match status" value="1"/>
</dbReference>
<protein>
    <recommendedName>
        <fullName evidence="10">Peroxisomal-coenzyme A synthetase</fullName>
    </recommendedName>
</protein>
<dbReference type="Gene3D" id="3.30.40.10">
    <property type="entry name" value="Zinc/RING finger domain, C3HC4 (zinc finger)"/>
    <property type="match status" value="1"/>
</dbReference>
<dbReference type="Proteomes" id="UP000521872">
    <property type="component" value="Unassembled WGS sequence"/>
</dbReference>
<evidence type="ECO:0000256" key="4">
    <source>
        <dbReference type="PROSITE-ProRule" id="PRU00175"/>
    </source>
</evidence>
<keyword evidence="2 4" id="KW-0863">Zinc-finger</keyword>
<dbReference type="InterPro" id="IPR045851">
    <property type="entry name" value="AMP-bd_C_sf"/>
</dbReference>
<dbReference type="InterPro" id="IPR042099">
    <property type="entry name" value="ANL_N_sf"/>
</dbReference>
<sequence length="1635" mass="180697">MAVPLASLDFDASTRPKSQSLGDFLSDRLAASSLNTLLDCLCFNASPALHSPNSTRPPLLHSELRHFLANFQLPHSQRRRPLGQNDRVIVMLPASPENAVAMLAVCCYHSCAPVNATSTTAELKEDAQRLGAKAILTTKEASKRVDLSLLQDELQCEVIYLQERPSGPAGLFDLSIDLPSATLYPPSKPNTLDDIALVLHTSGTSGKKKVVRYTLRTVLVGTWSVVHSWGLKQNDINLNMMPLFHVGGIVRNLFAPVLSGGSAIMCSGFDPNAFWTHALQLKATWYYAAPTIHQAILAAKPNHILPPRDLKIRLICNAAGGLLPSLACQLRDVFSATILPSYGMTECMPIATPPTNYKLDRPGCSGIACGPYLSVRDPQNLERELLSGQTGTVCVRGLPAFDGYEVSPDLSVPLDRSSFSKDGWFDSGDVGYLDREGYLYITGRSKEIINKGGEVVSPFEVEEAVMSVAKDFVEAVLAFSVDHDVLQETIGILMVPNVNRPRIGLRQLHDLLRGHLHPSKWPFALVYIDNLPKNNAGKTLRIGLSKRLGLGRLADKDPVLHRHYEATLPLRSQSISDSIPSSRVRIAPDAVDTAIRRIAGVKDTVLQHHSDGSVDAYISTTSESGLVSSDVLSHLTPVLPGYAIPNRVFVLQSLLCDDSGEPQFERMQRESQQAMSMFRQMTAQEALVRDIFAFLLNINATDLYPESDFFLLGGSSLLLGQLSHHIRKRSGVSVAVTELFADSTLKGIASIIEDRTPKTSVSADDDDYEDPHIKGTRNSSRTFVPSDYDYEHDPEFADAKGLRGQNHPLCLIVQILPYLLFYPLKTSLTWTILVFMLSLLEVLTSGIFWERLLALMASIIIARILGEIGSPLVSIAFKWVVIGRHKPGVYPMWSTYYLRWWIVNQALRISGRGIFSSHPSLILLYYRLLGARIGRDVHLEENARLFEADLVTLEDGCRIDATVLRGFSVERDGSFRLAPVSIGRKAFVNSYTNISPGAQIPDGVVYGPHASSYDEPSPKSYAAYNRTLNVEPSLFLKIFVAWPVILVIKAFSYIPWALAIYAMIGGTHIIVHGDKLNSLESVIYWFASPKRVAFHALSRIARSLFKPILQLVFGIMVKAILGYNTEFSEPTPSSRVILKRYINSVLLSNQVLRDAFAILGTHYEVVSIVYRAMGAKVGKRIYWPGSGINCTDPELLEIGDDVVFGSRSTFITTDRLGSGKIVIEDGAMIADRVVLLPNTRVGRKTVMGSGALGKRDTTYEPGTTWIGNDKGEAISLTRSSNNEKEGLDTHDTVTPFGRAFYGNDANYYVLPYFMLLLISILNVAYSSLFWSISAVSAAQILRQAQIHLYNIFQLHWYRFGLLYGIISMCFVVILSLQGLFSMFWVVATKWIILGRRRPGSYDWDRSSYCQRWQLHLVLSRIMIKGYGFTAVLGPLSGSAYIVWFYRAMGAKIGKDCCIWAGGRTGLMTEPDLVELGDKVNLDDCSVVAHINSRGKFSLNKLEIGSQCAMRSGSRLLSGASMEDNSMLAEHTLLTSGEVADSGSVYIGWPAKRYKDLPDPHNVKAKRGKSGTPLLTCPICHRFPKDSTVSSCGHLFCQSCIARSISNRKYCPICFEPSTLHQLKKVHLSFALDNVS</sequence>
<feature type="transmembrane region" description="Helical" evidence="5">
    <location>
        <begin position="1308"/>
        <end position="1341"/>
    </location>
</feature>
<feature type="transmembrane region" description="Helical" evidence="5">
    <location>
        <begin position="1034"/>
        <end position="1054"/>
    </location>
</feature>
<evidence type="ECO:0000256" key="2">
    <source>
        <dbReference type="ARBA" id="ARBA00022771"/>
    </source>
</evidence>
<dbReference type="InterPro" id="IPR036736">
    <property type="entry name" value="ACP-like_sf"/>
</dbReference>
<keyword evidence="9" id="KW-1185">Reference proteome</keyword>
<reference evidence="8 9" key="1">
    <citation type="submission" date="2019-12" db="EMBL/GenBank/DDBJ databases">
        <authorList>
            <person name="Floudas D."/>
            <person name="Bentzer J."/>
            <person name="Ahren D."/>
            <person name="Johansson T."/>
            <person name="Persson P."/>
            <person name="Tunlid A."/>
        </authorList>
    </citation>
    <scope>NUCLEOTIDE SEQUENCE [LARGE SCALE GENOMIC DNA]</scope>
    <source>
        <strain evidence="8 9">CBS 102.39</strain>
    </source>
</reference>
<feature type="transmembrane region" description="Helical" evidence="5">
    <location>
        <begin position="1361"/>
        <end position="1387"/>
    </location>
</feature>
<comment type="caution">
    <text evidence="8">The sequence shown here is derived from an EMBL/GenBank/DDBJ whole genome shotgun (WGS) entry which is preliminary data.</text>
</comment>
<dbReference type="GO" id="GO:0031956">
    <property type="term" value="F:medium-chain fatty acid-CoA ligase activity"/>
    <property type="evidence" value="ECO:0007669"/>
    <property type="project" value="TreeGrafter"/>
</dbReference>
<dbReference type="EMBL" id="JAACJL010000058">
    <property type="protein sequence ID" value="KAF4610844.1"/>
    <property type="molecule type" value="Genomic_DNA"/>
</dbReference>
<evidence type="ECO:0008006" key="10">
    <source>
        <dbReference type="Google" id="ProtNLM"/>
    </source>
</evidence>
<dbReference type="InterPro" id="IPR009081">
    <property type="entry name" value="PP-bd_ACP"/>
</dbReference>
<keyword evidence="1" id="KW-0479">Metal-binding</keyword>
<evidence type="ECO:0000259" key="7">
    <source>
        <dbReference type="PROSITE" id="PS50089"/>
    </source>
</evidence>
<name>A0A8H4VK49_9AGAR</name>
<feature type="domain" description="Carrier" evidence="6">
    <location>
        <begin position="679"/>
        <end position="756"/>
    </location>
</feature>
<dbReference type="GO" id="GO:0006631">
    <property type="term" value="P:fatty acid metabolic process"/>
    <property type="evidence" value="ECO:0007669"/>
    <property type="project" value="TreeGrafter"/>
</dbReference>
<dbReference type="SUPFAM" id="SSF47336">
    <property type="entry name" value="ACP-like"/>
    <property type="match status" value="1"/>
</dbReference>
<keyword evidence="3" id="KW-0862">Zinc</keyword>
<keyword evidence="5" id="KW-1133">Transmembrane helix</keyword>
<evidence type="ECO:0000256" key="5">
    <source>
        <dbReference type="SAM" id="Phobius"/>
    </source>
</evidence>
<dbReference type="PROSITE" id="PS00518">
    <property type="entry name" value="ZF_RING_1"/>
    <property type="match status" value="1"/>
</dbReference>
<dbReference type="InterPro" id="IPR011004">
    <property type="entry name" value="Trimer_LpxA-like_sf"/>
</dbReference>
<dbReference type="PROSITE" id="PS50075">
    <property type="entry name" value="CARRIER"/>
    <property type="match status" value="1"/>
</dbReference>
<dbReference type="PROSITE" id="PS50089">
    <property type="entry name" value="ZF_RING_2"/>
    <property type="match status" value="1"/>
</dbReference>
<dbReference type="InterPro" id="IPR017907">
    <property type="entry name" value="Znf_RING_CS"/>
</dbReference>
<evidence type="ECO:0000256" key="3">
    <source>
        <dbReference type="ARBA" id="ARBA00022833"/>
    </source>
</evidence>
<organism evidence="8 9">
    <name type="scientific">Agrocybe pediades</name>
    <dbReference type="NCBI Taxonomy" id="84607"/>
    <lineage>
        <taxon>Eukaryota</taxon>
        <taxon>Fungi</taxon>
        <taxon>Dikarya</taxon>
        <taxon>Basidiomycota</taxon>
        <taxon>Agaricomycotina</taxon>
        <taxon>Agaricomycetes</taxon>
        <taxon>Agaricomycetidae</taxon>
        <taxon>Agaricales</taxon>
        <taxon>Agaricineae</taxon>
        <taxon>Strophariaceae</taxon>
        <taxon>Agrocybe</taxon>
    </lineage>
</organism>
<evidence type="ECO:0000259" key="6">
    <source>
        <dbReference type="PROSITE" id="PS50075"/>
    </source>
</evidence>
<dbReference type="Gene3D" id="3.40.50.12780">
    <property type="entry name" value="N-terminal domain of ligase-like"/>
    <property type="match status" value="1"/>
</dbReference>
<accession>A0A8H4VK49</accession>
<dbReference type="Gene3D" id="2.160.10.10">
    <property type="entry name" value="Hexapeptide repeat proteins"/>
    <property type="match status" value="3"/>
</dbReference>
<dbReference type="InterPro" id="IPR001841">
    <property type="entry name" value="Znf_RING"/>
</dbReference>
<dbReference type="Gene3D" id="1.10.1200.10">
    <property type="entry name" value="ACP-like"/>
    <property type="match status" value="1"/>
</dbReference>
<feature type="transmembrane region" description="Helical" evidence="5">
    <location>
        <begin position="1425"/>
        <end position="1445"/>
    </location>
</feature>